<dbReference type="EMBL" id="JAMLJM010000002">
    <property type="protein sequence ID" value="MCL9808446.1"/>
    <property type="molecule type" value="Genomic_DNA"/>
</dbReference>
<keyword evidence="4 11" id="KW-0285">Flavoprotein</keyword>
<comment type="cofactor">
    <cofactor evidence="1">
        <name>Mg(2+)</name>
        <dbReference type="ChEBI" id="CHEBI:18420"/>
    </cofactor>
</comment>
<comment type="catalytic activity">
    <reaction evidence="10 11">
        <text>L-threonyl-[protein] + FAD = FMN-L-threonyl-[protein] + AMP + H(+)</text>
        <dbReference type="Rhea" id="RHEA:36847"/>
        <dbReference type="Rhea" id="RHEA-COMP:11060"/>
        <dbReference type="Rhea" id="RHEA-COMP:11061"/>
        <dbReference type="ChEBI" id="CHEBI:15378"/>
        <dbReference type="ChEBI" id="CHEBI:30013"/>
        <dbReference type="ChEBI" id="CHEBI:57692"/>
        <dbReference type="ChEBI" id="CHEBI:74257"/>
        <dbReference type="ChEBI" id="CHEBI:456215"/>
        <dbReference type="EC" id="2.7.1.180"/>
    </reaction>
</comment>
<dbReference type="PANTHER" id="PTHR30040">
    <property type="entry name" value="THIAMINE BIOSYNTHESIS LIPOPROTEIN APBE"/>
    <property type="match status" value="1"/>
</dbReference>
<evidence type="ECO:0000256" key="2">
    <source>
        <dbReference type="ARBA" id="ARBA00011955"/>
    </source>
</evidence>
<dbReference type="InterPro" id="IPR003374">
    <property type="entry name" value="ApbE-like_sf"/>
</dbReference>
<evidence type="ECO:0000256" key="7">
    <source>
        <dbReference type="ARBA" id="ARBA00022827"/>
    </source>
</evidence>
<dbReference type="Pfam" id="PF02424">
    <property type="entry name" value="ApbE"/>
    <property type="match status" value="1"/>
</dbReference>
<dbReference type="PANTHER" id="PTHR30040:SF2">
    <property type="entry name" value="FAD:PROTEIN FMN TRANSFERASE"/>
    <property type="match status" value="1"/>
</dbReference>
<evidence type="ECO:0000256" key="6">
    <source>
        <dbReference type="ARBA" id="ARBA00022723"/>
    </source>
</evidence>
<keyword evidence="5 11" id="KW-0808">Transferase</keyword>
<evidence type="ECO:0000256" key="10">
    <source>
        <dbReference type="ARBA" id="ARBA00048540"/>
    </source>
</evidence>
<evidence type="ECO:0000256" key="5">
    <source>
        <dbReference type="ARBA" id="ARBA00022679"/>
    </source>
</evidence>
<reference evidence="12 13" key="1">
    <citation type="submission" date="2022-05" db="EMBL/GenBank/DDBJ databases">
        <title>Flavobacterium sp., isolated from activated sludge.</title>
        <authorList>
            <person name="Ran Q."/>
        </authorList>
    </citation>
    <scope>NUCLEOTIDE SEQUENCE [LARGE SCALE GENOMIC DNA]</scope>
    <source>
        <strain evidence="12 13">HXWNR70</strain>
    </source>
</reference>
<dbReference type="InterPro" id="IPR024932">
    <property type="entry name" value="ApbE"/>
</dbReference>
<evidence type="ECO:0000256" key="1">
    <source>
        <dbReference type="ARBA" id="ARBA00001946"/>
    </source>
</evidence>
<evidence type="ECO:0000313" key="13">
    <source>
        <dbReference type="Proteomes" id="UP001317191"/>
    </source>
</evidence>
<evidence type="ECO:0000256" key="9">
    <source>
        <dbReference type="ARBA" id="ARBA00031306"/>
    </source>
</evidence>
<keyword evidence="13" id="KW-1185">Reference proteome</keyword>
<dbReference type="GO" id="GO:0016740">
    <property type="term" value="F:transferase activity"/>
    <property type="evidence" value="ECO:0007669"/>
    <property type="project" value="UniProtKB-KW"/>
</dbReference>
<keyword evidence="8 11" id="KW-0460">Magnesium</keyword>
<keyword evidence="7 11" id="KW-0274">FAD</keyword>
<dbReference type="PIRSF" id="PIRSF006268">
    <property type="entry name" value="ApbE"/>
    <property type="match status" value="1"/>
</dbReference>
<accession>A0ABT0TLT5</accession>
<comment type="caution">
    <text evidence="12">The sequence shown here is derived from an EMBL/GenBank/DDBJ whole genome shotgun (WGS) entry which is preliminary data.</text>
</comment>
<comment type="similarity">
    <text evidence="11">Belongs to the ApbE family.</text>
</comment>
<gene>
    <name evidence="12" type="ORF">NAT50_03655</name>
</gene>
<dbReference type="Gene3D" id="3.10.520.10">
    <property type="entry name" value="ApbE-like domains"/>
    <property type="match status" value="1"/>
</dbReference>
<dbReference type="Proteomes" id="UP001317191">
    <property type="component" value="Unassembled WGS sequence"/>
</dbReference>
<proteinExistence type="inferred from homology"/>
<name>A0ABT0TLT5_9FLAO</name>
<sequence length="306" mass="34095">MLWKKVDKLMGNRFEISVVGSNENWCSDKINLAIEEIKRIERLLTTFSTDSVTFQINENAGNKPIVVPDEVFNLIERCQMISRITQGAFDISYGSLDKRFWNFDTQMTSLPDPETAKKSVALINYENIILDKENKTIFLKNKGMRIGFGGIGKGYAAEMAKKILLQNGVESGIVNASGDLTAWGTQENGQAWTIGVANPNHRNDIFSTFKITNKAVATSGNYEKFVIINNKKYSHTIDPKTGYPVSGIKSVTIIAENAEIADALATPVTVMGIEVGMDFINQLKHIGCIIIDDYDRKYFSNNITLT</sequence>
<evidence type="ECO:0000256" key="11">
    <source>
        <dbReference type="PIRNR" id="PIRNR006268"/>
    </source>
</evidence>
<dbReference type="RefSeq" id="WP_250591610.1">
    <property type="nucleotide sequence ID" value="NZ_JAMLJM010000002.1"/>
</dbReference>
<dbReference type="SUPFAM" id="SSF143631">
    <property type="entry name" value="ApbE-like"/>
    <property type="match status" value="1"/>
</dbReference>
<evidence type="ECO:0000256" key="4">
    <source>
        <dbReference type="ARBA" id="ARBA00022630"/>
    </source>
</evidence>
<evidence type="ECO:0000256" key="3">
    <source>
        <dbReference type="ARBA" id="ARBA00016337"/>
    </source>
</evidence>
<protein>
    <recommendedName>
        <fullName evidence="3 11">FAD:protein FMN transferase</fullName>
        <ecNumber evidence="2 11">2.7.1.180</ecNumber>
    </recommendedName>
    <alternativeName>
        <fullName evidence="9 11">Flavin transferase</fullName>
    </alternativeName>
</protein>
<evidence type="ECO:0000313" key="12">
    <source>
        <dbReference type="EMBL" id="MCL9808446.1"/>
    </source>
</evidence>
<evidence type="ECO:0000256" key="8">
    <source>
        <dbReference type="ARBA" id="ARBA00022842"/>
    </source>
</evidence>
<dbReference type="EC" id="2.7.1.180" evidence="2 11"/>
<organism evidence="12 13">
    <name type="scientific">Flavobacterium luminosum</name>
    <dbReference type="NCBI Taxonomy" id="2949086"/>
    <lineage>
        <taxon>Bacteria</taxon>
        <taxon>Pseudomonadati</taxon>
        <taxon>Bacteroidota</taxon>
        <taxon>Flavobacteriia</taxon>
        <taxon>Flavobacteriales</taxon>
        <taxon>Flavobacteriaceae</taxon>
        <taxon>Flavobacterium</taxon>
    </lineage>
</organism>
<keyword evidence="6 11" id="KW-0479">Metal-binding</keyword>